<accession>A0A183GZ31</accession>
<dbReference type="Pfam" id="PF00855">
    <property type="entry name" value="PWWP"/>
    <property type="match status" value="1"/>
</dbReference>
<dbReference type="InterPro" id="IPR000313">
    <property type="entry name" value="PWWP_dom"/>
</dbReference>
<evidence type="ECO:0000313" key="5">
    <source>
        <dbReference type="WBParaSite" id="OFLC_0000049001-mRNA-1"/>
    </source>
</evidence>
<protein>
    <submittedName>
        <fullName evidence="5">PWWP domain-containing protein</fullName>
    </submittedName>
</protein>
<feature type="region of interest" description="Disordered" evidence="1">
    <location>
        <begin position="32"/>
        <end position="54"/>
    </location>
</feature>
<dbReference type="EMBL" id="UZAJ01000164">
    <property type="protein sequence ID" value="VDO25975.1"/>
    <property type="molecule type" value="Genomic_DNA"/>
</dbReference>
<evidence type="ECO:0000313" key="3">
    <source>
        <dbReference type="EMBL" id="VDO25975.1"/>
    </source>
</evidence>
<evidence type="ECO:0000313" key="4">
    <source>
        <dbReference type="Proteomes" id="UP000267606"/>
    </source>
</evidence>
<reference evidence="3 4" key="2">
    <citation type="submission" date="2018-11" db="EMBL/GenBank/DDBJ databases">
        <authorList>
            <consortium name="Pathogen Informatics"/>
        </authorList>
    </citation>
    <scope>NUCLEOTIDE SEQUENCE [LARGE SCALE GENOMIC DNA]</scope>
</reference>
<evidence type="ECO:0000256" key="1">
    <source>
        <dbReference type="SAM" id="MobiDB-lite"/>
    </source>
</evidence>
<reference evidence="5" key="1">
    <citation type="submission" date="2016-06" db="UniProtKB">
        <authorList>
            <consortium name="WormBaseParasite"/>
        </authorList>
    </citation>
    <scope>IDENTIFICATION</scope>
</reference>
<evidence type="ECO:0000259" key="2">
    <source>
        <dbReference type="PROSITE" id="PS50812"/>
    </source>
</evidence>
<keyword evidence="4" id="KW-1185">Reference proteome</keyword>
<sequence>MGRFPLPTEKQRQQIVQHRKNYEMNLSASLRMQGTTKRGTSAPPKVSEASSAETSDIPQIIEAEVIRSSPGVLVVQYKQEDTHTKYTGILLAENGANGTPGIISEDMSRFRETVKAYVDAPIIDQWTSVIGERFATSGLQLRARSYMRKNGRMVCASCMEAIPDNEMITRKHFVNANQRKLQSIPKETKRIVAQLPSSGKPIVVDEVGYELLDEHLSGETADYSSDASVSSAPVRRRNKRKAYVPRGACSVLVPAGVDLFEPEYDPLPGPSSVLLDDEGLEFPSEEDMDLSVYTIYRRKITACLRIELFPTLIISSYAHTEITQIASYQGLAVLKSGVLGVVKIFVGSNYEPLKTQSGEFFYQDIFSVFFSLLFESRLLSTSVTTKNRRASSDLLRNNSSSGRVCTLLNSSPEPTRNEDVRNVSSGSTRRFKSDKIRRAFSSEYSIRKPVSDSLHMTFVRQSNEHDMCLSTGCRLRSPNVNSFRQQPFATSPVDHSLVQFTAIPSVPSLHSSELKKMGFDVLEKVRLPSSTAESGSSVMERSDRPPIKIVLKPVKKREMDPSLRAKCEVQYSSPSNSSGGVTRASLRSVPNLHYPSTVEKAVLKIRSSIPQRRSDTGCPPMIKATSTEVNTHVDRGNDRDGSISEKNCIPSMKNFSHLLTRRPEGIQEMCATKTGTESNFPAAPTENNGFSIGDIVWARNGMFPYWPGRIHEFVKENKKDGASIVWYGDNTYTPFIEFSRIEKFAESYDTRFNPMRPDLKYHKAVANAIISCLPKRGYFEKKLSSQVHEMLMKEKIDLGEVNIIAKCKKRTSSGSSSRRRKIVAAKMEIQETERTEIVKTVIPAAKANGDDSVEIDPPSSSTPVLTVTYDSDALITLGTANKTSIVPRTHSFDPKKSVSGGDTPPLVIAYDSDEL</sequence>
<dbReference type="AlphaFoldDB" id="A0A183GZ31"/>
<feature type="domain" description="PWWP" evidence="2">
    <location>
        <begin position="692"/>
        <end position="747"/>
    </location>
</feature>
<dbReference type="PROSITE" id="PS50812">
    <property type="entry name" value="PWWP"/>
    <property type="match status" value="1"/>
</dbReference>
<organism evidence="5">
    <name type="scientific">Onchocerca flexuosa</name>
    <dbReference type="NCBI Taxonomy" id="387005"/>
    <lineage>
        <taxon>Eukaryota</taxon>
        <taxon>Metazoa</taxon>
        <taxon>Ecdysozoa</taxon>
        <taxon>Nematoda</taxon>
        <taxon>Chromadorea</taxon>
        <taxon>Rhabditida</taxon>
        <taxon>Spirurina</taxon>
        <taxon>Spiruromorpha</taxon>
        <taxon>Filarioidea</taxon>
        <taxon>Onchocercidae</taxon>
        <taxon>Onchocerca</taxon>
    </lineage>
</organism>
<dbReference type="SUPFAM" id="SSF63748">
    <property type="entry name" value="Tudor/PWWP/MBT"/>
    <property type="match status" value="1"/>
</dbReference>
<dbReference type="WBParaSite" id="OFLC_0000049001-mRNA-1">
    <property type="protein sequence ID" value="OFLC_0000049001-mRNA-1"/>
    <property type="gene ID" value="OFLC_0000049001"/>
</dbReference>
<proteinExistence type="predicted"/>
<feature type="region of interest" description="Disordered" evidence="1">
    <location>
        <begin position="407"/>
        <end position="429"/>
    </location>
</feature>
<dbReference type="Gene3D" id="2.30.30.140">
    <property type="match status" value="1"/>
</dbReference>
<dbReference type="Proteomes" id="UP000267606">
    <property type="component" value="Unassembled WGS sequence"/>
</dbReference>
<dbReference type="STRING" id="387005.A0A183GZ31"/>
<name>A0A183GZ31_9BILA</name>
<gene>
    <name evidence="3" type="ORF">OFLC_LOCUS491</name>
</gene>